<dbReference type="AlphaFoldDB" id="A0A1L7WPG7"/>
<evidence type="ECO:0000313" key="3">
    <source>
        <dbReference type="Proteomes" id="UP000184330"/>
    </source>
</evidence>
<reference evidence="2 3" key="1">
    <citation type="submission" date="2016-03" db="EMBL/GenBank/DDBJ databases">
        <authorList>
            <person name="Ploux O."/>
        </authorList>
    </citation>
    <scope>NUCLEOTIDE SEQUENCE [LARGE SCALE GENOMIC DNA]</scope>
    <source>
        <strain evidence="2 3">UAMH 11012</strain>
    </source>
</reference>
<protein>
    <recommendedName>
        <fullName evidence="1">NmrA-like domain-containing protein</fullName>
    </recommendedName>
</protein>
<proteinExistence type="predicted"/>
<gene>
    <name evidence="2" type="ORF">PAC_04560</name>
</gene>
<organism evidence="2 3">
    <name type="scientific">Phialocephala subalpina</name>
    <dbReference type="NCBI Taxonomy" id="576137"/>
    <lineage>
        <taxon>Eukaryota</taxon>
        <taxon>Fungi</taxon>
        <taxon>Dikarya</taxon>
        <taxon>Ascomycota</taxon>
        <taxon>Pezizomycotina</taxon>
        <taxon>Leotiomycetes</taxon>
        <taxon>Helotiales</taxon>
        <taxon>Mollisiaceae</taxon>
        <taxon>Phialocephala</taxon>
        <taxon>Phialocephala fortinii species complex</taxon>
    </lineage>
</organism>
<dbReference type="Gene3D" id="3.40.50.720">
    <property type="entry name" value="NAD(P)-binding Rossmann-like Domain"/>
    <property type="match status" value="1"/>
</dbReference>
<evidence type="ECO:0000259" key="1">
    <source>
        <dbReference type="Pfam" id="PF05368"/>
    </source>
</evidence>
<feature type="domain" description="NmrA-like" evidence="1">
    <location>
        <begin position="43"/>
        <end position="240"/>
    </location>
</feature>
<dbReference type="SUPFAM" id="SSF51735">
    <property type="entry name" value="NAD(P)-binding Rossmann-fold domains"/>
    <property type="match status" value="1"/>
</dbReference>
<dbReference type="STRING" id="576137.A0A1L7WPG7"/>
<dbReference type="PANTHER" id="PTHR43162">
    <property type="match status" value="1"/>
</dbReference>
<dbReference type="OrthoDB" id="419598at2759"/>
<dbReference type="InterPro" id="IPR008030">
    <property type="entry name" value="NmrA-like"/>
</dbReference>
<dbReference type="PANTHER" id="PTHR43162:SF1">
    <property type="entry name" value="PRESTALK A DIFFERENTIATION PROTEIN A"/>
    <property type="match status" value="1"/>
</dbReference>
<sequence>MLKYVLTGVDGKLGSVAADYALEIARPNQRLVFTTYNLEAIPEDTLKRWTEKGAEVTVASYDDVPSLEKVFKGAEAVTFISTGLFGETRKRQHKTVIDTAKACGVKRICYTSFIGAGLEKDLPFLPQDHKYTEGLIYESGLSYNIQRNYLYADNIPQLFAPAWEYCGNKWTLNSKGVPAAYVAREDCSRVAAALLLGKGEANTVYNVTGPEAVSDYKVLEYICSKTGLKAEVQDMTDEELEKYWVDKDFLGRSSRTSQNFQ</sequence>
<dbReference type="Gene3D" id="3.90.25.10">
    <property type="entry name" value="UDP-galactose 4-epimerase, domain 1"/>
    <property type="match status" value="1"/>
</dbReference>
<dbReference type="Proteomes" id="UP000184330">
    <property type="component" value="Unassembled WGS sequence"/>
</dbReference>
<accession>A0A1L7WPG7</accession>
<keyword evidence="3" id="KW-1185">Reference proteome</keyword>
<evidence type="ECO:0000313" key="2">
    <source>
        <dbReference type="EMBL" id="CZR54676.1"/>
    </source>
</evidence>
<dbReference type="InterPro" id="IPR051604">
    <property type="entry name" value="Ergot_Alk_Oxidoreductase"/>
</dbReference>
<dbReference type="InterPro" id="IPR036291">
    <property type="entry name" value="NAD(P)-bd_dom_sf"/>
</dbReference>
<dbReference type="Pfam" id="PF05368">
    <property type="entry name" value="NmrA"/>
    <property type="match status" value="1"/>
</dbReference>
<name>A0A1L7WPG7_9HELO</name>
<dbReference type="EMBL" id="FJOG01000005">
    <property type="protein sequence ID" value="CZR54676.1"/>
    <property type="molecule type" value="Genomic_DNA"/>
</dbReference>